<keyword evidence="1" id="KW-1133">Transmembrane helix</keyword>
<accession>A0A402B083</accession>
<gene>
    <name evidence="2" type="ORF">KDA_02220</name>
</gene>
<reference evidence="3" key="1">
    <citation type="submission" date="2018-12" db="EMBL/GenBank/DDBJ databases">
        <title>Tengunoibacter tsumagoiensis gen. nov., sp. nov., Dictyobacter kobayashii sp. nov., D. alpinus sp. nov., and D. joshuensis sp. nov. and description of Dictyobacteraceae fam. nov. within the order Ktedonobacterales isolated from Tengu-no-mugimeshi.</title>
        <authorList>
            <person name="Wang C.M."/>
            <person name="Zheng Y."/>
            <person name="Sakai Y."/>
            <person name="Toyoda A."/>
            <person name="Minakuchi Y."/>
            <person name="Abe K."/>
            <person name="Yokota A."/>
            <person name="Yabe S."/>
        </authorList>
    </citation>
    <scope>NUCLEOTIDE SEQUENCE [LARGE SCALE GENOMIC DNA]</scope>
    <source>
        <strain evidence="3">Uno16</strain>
    </source>
</reference>
<dbReference type="OrthoDB" id="155688at2"/>
<comment type="caution">
    <text evidence="2">The sequence shown here is derived from an EMBL/GenBank/DDBJ whole genome shotgun (WGS) entry which is preliminary data.</text>
</comment>
<name>A0A402B083_9CHLR</name>
<dbReference type="RefSeq" id="WP_126625412.1">
    <property type="nucleotide sequence ID" value="NZ_BIFT01000001.1"/>
</dbReference>
<dbReference type="AlphaFoldDB" id="A0A402B083"/>
<dbReference type="EMBL" id="BIFT01000001">
    <property type="protein sequence ID" value="GCE24738.1"/>
    <property type="molecule type" value="Genomic_DNA"/>
</dbReference>
<evidence type="ECO:0000313" key="3">
    <source>
        <dbReference type="Proteomes" id="UP000287171"/>
    </source>
</evidence>
<proteinExistence type="predicted"/>
<feature type="transmembrane region" description="Helical" evidence="1">
    <location>
        <begin position="65"/>
        <end position="83"/>
    </location>
</feature>
<protein>
    <submittedName>
        <fullName evidence="2">Uncharacterized protein</fullName>
    </submittedName>
</protein>
<dbReference type="Proteomes" id="UP000287171">
    <property type="component" value="Unassembled WGS sequence"/>
</dbReference>
<feature type="transmembrane region" description="Helical" evidence="1">
    <location>
        <begin position="12"/>
        <end position="33"/>
    </location>
</feature>
<evidence type="ECO:0000256" key="1">
    <source>
        <dbReference type="SAM" id="Phobius"/>
    </source>
</evidence>
<evidence type="ECO:0000313" key="2">
    <source>
        <dbReference type="EMBL" id="GCE24738.1"/>
    </source>
</evidence>
<keyword evidence="1" id="KW-0472">Membrane</keyword>
<sequence>MNTPVQIGLPQLFLFLIAVIAIALLISSLMGLLSGRRELELFEDEDGRQYRRWRKHRRELRWKRGLGGVVMLILALFLLWLTFSIQSYLGLTNDIKVAQVQAQTFENDPQHMSVRLTMLDDKGNQISNKVYSMNGDRWQLECTMVKFPSWMNIFGIHSSYKLTRLEGTYSDPNLESTSKHTVVTLNGGDGDFFKSVYKQAWSSPFVDAAYGNAVFQPADTHTYDVYVSQTGLYAKPAGK</sequence>
<keyword evidence="3" id="KW-1185">Reference proteome</keyword>
<keyword evidence="1" id="KW-0812">Transmembrane</keyword>
<organism evidence="2 3">
    <name type="scientific">Dictyobacter alpinus</name>
    <dbReference type="NCBI Taxonomy" id="2014873"/>
    <lineage>
        <taxon>Bacteria</taxon>
        <taxon>Bacillati</taxon>
        <taxon>Chloroflexota</taxon>
        <taxon>Ktedonobacteria</taxon>
        <taxon>Ktedonobacterales</taxon>
        <taxon>Dictyobacteraceae</taxon>
        <taxon>Dictyobacter</taxon>
    </lineage>
</organism>